<evidence type="ECO:0000313" key="1">
    <source>
        <dbReference type="EMBL" id="QDU42650.1"/>
    </source>
</evidence>
<accession>A0A517ZJJ4</accession>
<name>A0A517ZJJ4_9PLAN</name>
<dbReference type="Proteomes" id="UP000319383">
    <property type="component" value="Chromosome"/>
</dbReference>
<keyword evidence="2" id="KW-1185">Reference proteome</keyword>
<proteinExistence type="predicted"/>
<dbReference type="RefSeq" id="WP_145374672.1">
    <property type="nucleotide sequence ID" value="NZ_CP036276.1"/>
</dbReference>
<reference evidence="1 2" key="1">
    <citation type="submission" date="2019-02" db="EMBL/GenBank/DDBJ databases">
        <title>Deep-cultivation of Planctomycetes and their phenomic and genomic characterization uncovers novel biology.</title>
        <authorList>
            <person name="Wiegand S."/>
            <person name="Jogler M."/>
            <person name="Boedeker C."/>
            <person name="Pinto D."/>
            <person name="Vollmers J."/>
            <person name="Rivas-Marin E."/>
            <person name="Kohn T."/>
            <person name="Peeters S.H."/>
            <person name="Heuer A."/>
            <person name="Rast P."/>
            <person name="Oberbeckmann S."/>
            <person name="Bunk B."/>
            <person name="Jeske O."/>
            <person name="Meyerdierks A."/>
            <person name="Storesund J.E."/>
            <person name="Kallscheuer N."/>
            <person name="Luecker S."/>
            <person name="Lage O.M."/>
            <person name="Pohl T."/>
            <person name="Merkel B.J."/>
            <person name="Hornburger P."/>
            <person name="Mueller R.-W."/>
            <person name="Bruemmer F."/>
            <person name="Labrenz M."/>
            <person name="Spormann A.M."/>
            <person name="Op den Camp H."/>
            <person name="Overmann J."/>
            <person name="Amann R."/>
            <person name="Jetten M.S.M."/>
            <person name="Mascher T."/>
            <person name="Medema M.H."/>
            <person name="Devos D.P."/>
            <person name="Kaster A.-K."/>
            <person name="Ovreas L."/>
            <person name="Rohde M."/>
            <person name="Galperin M.Y."/>
            <person name="Jogler C."/>
        </authorList>
    </citation>
    <scope>NUCLEOTIDE SEQUENCE [LARGE SCALE GENOMIC DNA]</scope>
    <source>
        <strain evidence="1 2">Mal52</strain>
    </source>
</reference>
<dbReference type="KEGG" id="sdyn:Mal52_11170"/>
<protein>
    <submittedName>
        <fullName evidence="1">Uncharacterized protein</fullName>
    </submittedName>
</protein>
<evidence type="ECO:0000313" key="2">
    <source>
        <dbReference type="Proteomes" id="UP000319383"/>
    </source>
</evidence>
<dbReference type="AlphaFoldDB" id="A0A517ZJJ4"/>
<organism evidence="1 2">
    <name type="scientific">Symmachiella dynata</name>
    <dbReference type="NCBI Taxonomy" id="2527995"/>
    <lineage>
        <taxon>Bacteria</taxon>
        <taxon>Pseudomonadati</taxon>
        <taxon>Planctomycetota</taxon>
        <taxon>Planctomycetia</taxon>
        <taxon>Planctomycetales</taxon>
        <taxon>Planctomycetaceae</taxon>
        <taxon>Symmachiella</taxon>
    </lineage>
</organism>
<sequence>MPILRVLSLICHEQEDNTGHDDAYIRINGSDFWGPKPIHEGQPRVINKDYLFNRRAKIGLYESDDWDPDDFLGEQMITKANVGQGEIELPFKEDDANYTIYVEVLADNKKSADAIIALNRK</sequence>
<dbReference type="EMBL" id="CP036276">
    <property type="protein sequence ID" value="QDU42650.1"/>
    <property type="molecule type" value="Genomic_DNA"/>
</dbReference>
<gene>
    <name evidence="1" type="ORF">Mal52_11170</name>
</gene>